<protein>
    <submittedName>
        <fullName evidence="1">Uncharacterized protein</fullName>
    </submittedName>
</protein>
<comment type="caution">
    <text evidence="1">The sequence shown here is derived from an EMBL/GenBank/DDBJ whole genome shotgun (WGS) entry which is preliminary data.</text>
</comment>
<sequence length="307" mass="35200">MGLSDLLGGSKSDQVGDSQLPQAALDFIDRQLDKLRPKLHPLYQRGVQKFQANVLDRLEDKLDGDDDVVEKMQERGILDDIKSTFKASTNFLNPVEQFRKNLPQLKKEFGIVLERKHEPVAQKFVEITIGEAREYLIKHIHLIDIGTGIKGEISGFFKKLGISSSKSKENLTANTRAVGDAKDDEDDDEIFGFRRVLSAKLDEGIDNIKDKSRTQMHETLYDVEEKLYEEMPEGLQKVFDLVFGGNPFDSDIELDNIDKDSSNPLKKFRRKMRIRLNKLVEEEHINLENQCIEEFKDTVKKEFGLTK</sequence>
<name>A0AAD5XX12_9FUNG</name>
<keyword evidence="2" id="KW-1185">Reference proteome</keyword>
<accession>A0AAD5XX12</accession>
<dbReference type="AlphaFoldDB" id="A0AAD5XX12"/>
<gene>
    <name evidence="1" type="ORF">HK099_008221</name>
</gene>
<dbReference type="Proteomes" id="UP001211065">
    <property type="component" value="Unassembled WGS sequence"/>
</dbReference>
<evidence type="ECO:0000313" key="2">
    <source>
        <dbReference type="Proteomes" id="UP001211065"/>
    </source>
</evidence>
<dbReference type="EMBL" id="JADGJW010000884">
    <property type="protein sequence ID" value="KAJ3210557.1"/>
    <property type="molecule type" value="Genomic_DNA"/>
</dbReference>
<organism evidence="1 2">
    <name type="scientific">Clydaea vesicula</name>
    <dbReference type="NCBI Taxonomy" id="447962"/>
    <lineage>
        <taxon>Eukaryota</taxon>
        <taxon>Fungi</taxon>
        <taxon>Fungi incertae sedis</taxon>
        <taxon>Chytridiomycota</taxon>
        <taxon>Chytridiomycota incertae sedis</taxon>
        <taxon>Chytridiomycetes</taxon>
        <taxon>Lobulomycetales</taxon>
        <taxon>Lobulomycetaceae</taxon>
        <taxon>Clydaea</taxon>
    </lineage>
</organism>
<reference evidence="1" key="1">
    <citation type="submission" date="2020-05" db="EMBL/GenBank/DDBJ databases">
        <title>Phylogenomic resolution of chytrid fungi.</title>
        <authorList>
            <person name="Stajich J.E."/>
            <person name="Amses K."/>
            <person name="Simmons R."/>
            <person name="Seto K."/>
            <person name="Myers J."/>
            <person name="Bonds A."/>
            <person name="Quandt C.A."/>
            <person name="Barry K."/>
            <person name="Liu P."/>
            <person name="Grigoriev I."/>
            <person name="Longcore J.E."/>
            <person name="James T.Y."/>
        </authorList>
    </citation>
    <scope>NUCLEOTIDE SEQUENCE</scope>
    <source>
        <strain evidence="1">JEL0476</strain>
    </source>
</reference>
<proteinExistence type="predicted"/>
<evidence type="ECO:0000313" key="1">
    <source>
        <dbReference type="EMBL" id="KAJ3210557.1"/>
    </source>
</evidence>